<reference evidence="1 2" key="1">
    <citation type="submission" date="2021-03" db="EMBL/GenBank/DDBJ databases">
        <title>Sequencing the genomes of 1000 actinobacteria strains.</title>
        <authorList>
            <person name="Klenk H.-P."/>
        </authorList>
    </citation>
    <scope>NUCLEOTIDE SEQUENCE [LARGE SCALE GENOMIC DNA]</scope>
    <source>
        <strain evidence="1 2">DSM 45256</strain>
    </source>
</reference>
<organism evidence="1 2">
    <name type="scientific">Pseudonocardia parietis</name>
    <dbReference type="NCBI Taxonomy" id="570936"/>
    <lineage>
        <taxon>Bacteria</taxon>
        <taxon>Bacillati</taxon>
        <taxon>Actinomycetota</taxon>
        <taxon>Actinomycetes</taxon>
        <taxon>Pseudonocardiales</taxon>
        <taxon>Pseudonocardiaceae</taxon>
        <taxon>Pseudonocardia</taxon>
    </lineage>
</organism>
<dbReference type="Proteomes" id="UP001519295">
    <property type="component" value="Unassembled WGS sequence"/>
</dbReference>
<name>A0ABS4W648_9PSEU</name>
<dbReference type="EMBL" id="JAGINU010000004">
    <property type="protein sequence ID" value="MBP2371687.1"/>
    <property type="molecule type" value="Genomic_DNA"/>
</dbReference>
<keyword evidence="2" id="KW-1185">Reference proteome</keyword>
<protein>
    <submittedName>
        <fullName evidence="1">Uncharacterized protein</fullName>
    </submittedName>
</protein>
<dbReference type="RefSeq" id="WP_210037163.1">
    <property type="nucleotide sequence ID" value="NZ_JAGINU010000004.1"/>
</dbReference>
<proteinExistence type="predicted"/>
<sequence>MTASEAGDRLGLEVPPEGTHVLFVGTDDDGVAVTGDLDFLQRFTTEIGDPSAPRRTTPARSSGCDKWCLRQRTPPEACRSSVWRRPKISTPRWGSRR</sequence>
<evidence type="ECO:0000313" key="2">
    <source>
        <dbReference type="Proteomes" id="UP001519295"/>
    </source>
</evidence>
<gene>
    <name evidence="1" type="ORF">JOF36_007460</name>
</gene>
<evidence type="ECO:0000313" key="1">
    <source>
        <dbReference type="EMBL" id="MBP2371687.1"/>
    </source>
</evidence>
<comment type="caution">
    <text evidence="1">The sequence shown here is derived from an EMBL/GenBank/DDBJ whole genome shotgun (WGS) entry which is preliminary data.</text>
</comment>
<accession>A0ABS4W648</accession>